<name>A0AAV6HN74_9ERIC</name>
<dbReference type="InterPro" id="IPR037239">
    <property type="entry name" value="OSBP_sf"/>
</dbReference>
<dbReference type="Pfam" id="PF01237">
    <property type="entry name" value="Oxysterol_BP"/>
    <property type="match status" value="2"/>
</dbReference>
<dbReference type="Gene3D" id="3.30.70.3490">
    <property type="match status" value="1"/>
</dbReference>
<dbReference type="InterPro" id="IPR000648">
    <property type="entry name" value="Oxysterol-bd"/>
</dbReference>
<dbReference type="EMBL" id="JACTNZ010000013">
    <property type="protein sequence ID" value="KAG5515283.1"/>
    <property type="molecule type" value="Genomic_DNA"/>
</dbReference>
<proteinExistence type="inferred from homology"/>
<dbReference type="AlphaFoldDB" id="A0AAV6HN74"/>
<evidence type="ECO:0008006" key="4">
    <source>
        <dbReference type="Google" id="ProtNLM"/>
    </source>
</evidence>
<evidence type="ECO:0000256" key="1">
    <source>
        <dbReference type="RuleBase" id="RU003844"/>
    </source>
</evidence>
<dbReference type="GO" id="GO:0032934">
    <property type="term" value="F:sterol binding"/>
    <property type="evidence" value="ECO:0007669"/>
    <property type="project" value="TreeGrafter"/>
</dbReference>
<evidence type="ECO:0000313" key="2">
    <source>
        <dbReference type="EMBL" id="KAG5515283.1"/>
    </source>
</evidence>
<comment type="similarity">
    <text evidence="1">Belongs to the OSBP family.</text>
</comment>
<accession>A0AAV6HN74</accession>
<protein>
    <recommendedName>
        <fullName evidence="4">Oxysterol-binding protein</fullName>
    </recommendedName>
</protein>
<dbReference type="Proteomes" id="UP000823749">
    <property type="component" value="Chromosome 13"/>
</dbReference>
<dbReference type="PANTHER" id="PTHR10972">
    <property type="entry name" value="OXYSTEROL-BINDING PROTEIN-RELATED"/>
    <property type="match status" value="1"/>
</dbReference>
<reference evidence="2 3" key="1">
    <citation type="submission" date="2020-08" db="EMBL/GenBank/DDBJ databases">
        <title>Plant Genome Project.</title>
        <authorList>
            <person name="Zhang R.-G."/>
        </authorList>
    </citation>
    <scope>NUCLEOTIDE SEQUENCE [LARGE SCALE GENOMIC DNA]</scope>
    <source>
        <strain evidence="2">WSP0</strain>
        <tissue evidence="2">Leaf</tissue>
    </source>
</reference>
<dbReference type="FunFam" id="2.40.160.120:FF:000009">
    <property type="entry name" value="oxysterol-binding protein-related protein 3C"/>
    <property type="match status" value="1"/>
</dbReference>
<dbReference type="InterPro" id="IPR018494">
    <property type="entry name" value="Oxysterol-bd_CS"/>
</dbReference>
<dbReference type="Gene3D" id="2.40.160.120">
    <property type="match status" value="1"/>
</dbReference>
<dbReference type="GO" id="GO:0005829">
    <property type="term" value="C:cytosol"/>
    <property type="evidence" value="ECO:0007669"/>
    <property type="project" value="TreeGrafter"/>
</dbReference>
<comment type="caution">
    <text evidence="2">The sequence shown here is derived from an EMBL/GenBank/DDBJ whole genome shotgun (WGS) entry which is preliminary data.</text>
</comment>
<dbReference type="PANTHER" id="PTHR10972:SF136">
    <property type="entry name" value="OXYSTEROL-BINDING PROTEIN 8"/>
    <property type="match status" value="1"/>
</dbReference>
<evidence type="ECO:0000313" key="3">
    <source>
        <dbReference type="Proteomes" id="UP000823749"/>
    </source>
</evidence>
<sequence length="510" mass="57636">MGSPKKNQGKGLFAAMTSGISMFGNAMQRSVTGLLGYEGVEVINPEGGKDDAEEEAVRGRWKQEDRDSYWKMMQKYIGSDVTSMVTLPVIIFEPMTMLQKMAELMEYSYLLDQADECEDPYMRLVYASSWAISVYYAYQRTWKPFNPILGETYEMVNHGAITFISEQVCHHPPMSAGHAENEHFTYDVTSKLKTKFLGNSLDVYPLGRTCVTLKRDGVVLDLVPPPTKVNNLIFGRTWVDSPGEMVLSNLTTGDKVVLYFQPCGWFGAGRYEVDGYVYNAAEEPKVLITGKWNESMSYQPCDMEGEPLPGTELKEAWRIAAVPENDKFQYTYFAHKINSFETAPKKLLASDSRLRPDRYALEKGDLSKSGAEKSRSVCLCFVCVRACLWAVACSNQAKMTRFDLIVYVVISLVSDALLGYSNGVSRRCDLLEETQRAEKKQREAKGHQFKPRWFDLTDEIRPTPWGDLEVYQYNGKYTEHRAAVDSSGSTVVDDVTSTEFNPWQYGNVSS</sequence>
<dbReference type="SUPFAM" id="SSF144000">
    <property type="entry name" value="Oxysterol-binding protein-like"/>
    <property type="match status" value="2"/>
</dbReference>
<dbReference type="GO" id="GO:0016020">
    <property type="term" value="C:membrane"/>
    <property type="evidence" value="ECO:0007669"/>
    <property type="project" value="TreeGrafter"/>
</dbReference>
<organism evidence="2 3">
    <name type="scientific">Rhododendron griersonianum</name>
    <dbReference type="NCBI Taxonomy" id="479676"/>
    <lineage>
        <taxon>Eukaryota</taxon>
        <taxon>Viridiplantae</taxon>
        <taxon>Streptophyta</taxon>
        <taxon>Embryophyta</taxon>
        <taxon>Tracheophyta</taxon>
        <taxon>Spermatophyta</taxon>
        <taxon>Magnoliopsida</taxon>
        <taxon>eudicotyledons</taxon>
        <taxon>Gunneridae</taxon>
        <taxon>Pentapetalae</taxon>
        <taxon>asterids</taxon>
        <taxon>Ericales</taxon>
        <taxon>Ericaceae</taxon>
        <taxon>Ericoideae</taxon>
        <taxon>Rhodoreae</taxon>
        <taxon>Rhododendron</taxon>
    </lineage>
</organism>
<keyword evidence="3" id="KW-1185">Reference proteome</keyword>
<dbReference type="PROSITE" id="PS01013">
    <property type="entry name" value="OSBP"/>
    <property type="match status" value="1"/>
</dbReference>
<gene>
    <name evidence="2" type="ORF">RHGRI_036355</name>
</gene>